<dbReference type="Pfam" id="PF13193">
    <property type="entry name" value="AMP-binding_C"/>
    <property type="match status" value="1"/>
</dbReference>
<dbReference type="InterPro" id="IPR025110">
    <property type="entry name" value="AMP-bd_C"/>
</dbReference>
<name>A0A6A4WCC4_AMPAM</name>
<dbReference type="EMBL" id="VIIS01001173">
    <property type="protein sequence ID" value="KAF0301300.1"/>
    <property type="molecule type" value="Genomic_DNA"/>
</dbReference>
<dbReference type="PANTHER" id="PTHR43201:SF5">
    <property type="entry name" value="MEDIUM-CHAIN ACYL-COA LIGASE ACSF2, MITOCHONDRIAL"/>
    <property type="match status" value="1"/>
</dbReference>
<feature type="signal peptide" evidence="8">
    <location>
        <begin position="1"/>
        <end position="16"/>
    </location>
</feature>
<accession>A0A6A4WCC4</accession>
<dbReference type="Gene3D" id="3.40.50.12780">
    <property type="entry name" value="N-terminal domain of ligase-like"/>
    <property type="match status" value="1"/>
</dbReference>
<dbReference type="EC" id="6.2.1.2" evidence="4"/>
<feature type="domain" description="AMP-dependent synthetase/ligase" evidence="9">
    <location>
        <begin position="178"/>
        <end position="571"/>
    </location>
</feature>
<keyword evidence="2" id="KW-0436">Ligase</keyword>
<comment type="catalytic activity">
    <reaction evidence="6">
        <text>octanoate + ATP + CoA = octanoyl-CoA + AMP + diphosphate</text>
        <dbReference type="Rhea" id="RHEA:33631"/>
        <dbReference type="ChEBI" id="CHEBI:25646"/>
        <dbReference type="ChEBI" id="CHEBI:30616"/>
        <dbReference type="ChEBI" id="CHEBI:33019"/>
        <dbReference type="ChEBI" id="CHEBI:57287"/>
        <dbReference type="ChEBI" id="CHEBI:57386"/>
        <dbReference type="ChEBI" id="CHEBI:456215"/>
    </reaction>
</comment>
<evidence type="ECO:0000256" key="1">
    <source>
        <dbReference type="ARBA" id="ARBA00006432"/>
    </source>
</evidence>
<dbReference type="PANTHER" id="PTHR43201">
    <property type="entry name" value="ACYL-COA SYNTHETASE"/>
    <property type="match status" value="1"/>
</dbReference>
<evidence type="ECO:0000259" key="10">
    <source>
        <dbReference type="Pfam" id="PF13193"/>
    </source>
</evidence>
<dbReference type="InterPro" id="IPR000873">
    <property type="entry name" value="AMP-dep_synth/lig_dom"/>
</dbReference>
<feature type="chain" id="PRO_5025346880" description="Medium-chain acyl-CoA ligase ACSF2, mitochondrial" evidence="8">
    <location>
        <begin position="17"/>
        <end position="715"/>
    </location>
</feature>
<dbReference type="Gene3D" id="3.30.300.30">
    <property type="match status" value="1"/>
</dbReference>
<evidence type="ECO:0000256" key="8">
    <source>
        <dbReference type="SAM" id="SignalP"/>
    </source>
</evidence>
<dbReference type="PROSITE" id="PS00455">
    <property type="entry name" value="AMP_BINDING"/>
    <property type="match status" value="1"/>
</dbReference>
<dbReference type="OrthoDB" id="10253115at2759"/>
<evidence type="ECO:0000256" key="7">
    <source>
        <dbReference type="ARBA" id="ARBA00048277"/>
    </source>
</evidence>
<keyword evidence="8" id="KW-0732">Signal</keyword>
<dbReference type="InterPro" id="IPR045851">
    <property type="entry name" value="AMP-bd_C_sf"/>
</dbReference>
<dbReference type="Pfam" id="PF00501">
    <property type="entry name" value="AMP-binding"/>
    <property type="match status" value="1"/>
</dbReference>
<dbReference type="GO" id="GO:0006631">
    <property type="term" value="P:fatty acid metabolic process"/>
    <property type="evidence" value="ECO:0007669"/>
    <property type="project" value="TreeGrafter"/>
</dbReference>
<proteinExistence type="inferred from homology"/>
<evidence type="ECO:0000256" key="6">
    <source>
        <dbReference type="ARBA" id="ARBA00047319"/>
    </source>
</evidence>
<gene>
    <name evidence="11" type="primary">acsf2_3</name>
    <name evidence="11" type="ORF">FJT64_026309</name>
</gene>
<comment type="similarity">
    <text evidence="1">Belongs to the ATP-dependent AMP-binding enzyme family.</text>
</comment>
<dbReference type="InterPro" id="IPR042099">
    <property type="entry name" value="ANL_N_sf"/>
</dbReference>
<dbReference type="AlphaFoldDB" id="A0A6A4WCC4"/>
<evidence type="ECO:0000256" key="2">
    <source>
        <dbReference type="ARBA" id="ARBA00022598"/>
    </source>
</evidence>
<evidence type="ECO:0000256" key="4">
    <source>
        <dbReference type="ARBA" id="ARBA00039009"/>
    </source>
</evidence>
<evidence type="ECO:0000313" key="12">
    <source>
        <dbReference type="Proteomes" id="UP000440578"/>
    </source>
</evidence>
<evidence type="ECO:0000256" key="5">
    <source>
        <dbReference type="ARBA" id="ARBA00039638"/>
    </source>
</evidence>
<comment type="function">
    <text evidence="3">Acyl-CoA synthases catalyze the initial reaction in fatty acid metabolism, by forming a thioester with CoA. Has some preference toward medium-chain substrates. Plays a role in adipocyte differentiation.</text>
</comment>
<comment type="catalytic activity">
    <reaction evidence="7">
        <text>a medium-chain fatty acid + ATP + CoA = a medium-chain fatty acyl-CoA + AMP + diphosphate</text>
        <dbReference type="Rhea" id="RHEA:48340"/>
        <dbReference type="ChEBI" id="CHEBI:30616"/>
        <dbReference type="ChEBI" id="CHEBI:33019"/>
        <dbReference type="ChEBI" id="CHEBI:57287"/>
        <dbReference type="ChEBI" id="CHEBI:59558"/>
        <dbReference type="ChEBI" id="CHEBI:90546"/>
        <dbReference type="ChEBI" id="CHEBI:456215"/>
        <dbReference type="EC" id="6.2.1.2"/>
    </reaction>
</comment>
<dbReference type="GO" id="GO:0031956">
    <property type="term" value="F:medium-chain fatty acid-CoA ligase activity"/>
    <property type="evidence" value="ECO:0007669"/>
    <property type="project" value="UniProtKB-EC"/>
</dbReference>
<organism evidence="11 12">
    <name type="scientific">Amphibalanus amphitrite</name>
    <name type="common">Striped barnacle</name>
    <name type="synonym">Balanus amphitrite</name>
    <dbReference type="NCBI Taxonomy" id="1232801"/>
    <lineage>
        <taxon>Eukaryota</taxon>
        <taxon>Metazoa</taxon>
        <taxon>Ecdysozoa</taxon>
        <taxon>Arthropoda</taxon>
        <taxon>Crustacea</taxon>
        <taxon>Multicrustacea</taxon>
        <taxon>Cirripedia</taxon>
        <taxon>Thoracica</taxon>
        <taxon>Thoracicalcarea</taxon>
        <taxon>Balanomorpha</taxon>
        <taxon>Balanoidea</taxon>
        <taxon>Balanidae</taxon>
        <taxon>Amphibalaninae</taxon>
        <taxon>Amphibalanus</taxon>
    </lineage>
</organism>
<evidence type="ECO:0000259" key="9">
    <source>
        <dbReference type="Pfam" id="PF00501"/>
    </source>
</evidence>
<comment type="caution">
    <text evidence="11">The sequence shown here is derived from an EMBL/GenBank/DDBJ whole genome shotgun (WGS) entry which is preliminary data.</text>
</comment>
<reference evidence="11 12" key="1">
    <citation type="submission" date="2019-07" db="EMBL/GenBank/DDBJ databases">
        <title>Draft genome assembly of a fouling barnacle, Amphibalanus amphitrite (Darwin, 1854): The first reference genome for Thecostraca.</title>
        <authorList>
            <person name="Kim W."/>
        </authorList>
    </citation>
    <scope>NUCLEOTIDE SEQUENCE [LARGE SCALE GENOMIC DNA]</scope>
    <source>
        <strain evidence="11">SNU_AA5</strain>
        <tissue evidence="11">Soma without cirri and trophi</tissue>
    </source>
</reference>
<dbReference type="InterPro" id="IPR020845">
    <property type="entry name" value="AMP-binding_CS"/>
</dbReference>
<sequence>MKVFVALFATLACASAGLVVPATTVLRAPAHDSAVIQSHRFGGNFAYRTDEAHAFAAVSPVVSTVRKAVGVSYSHGAPPLPTPSKFSSWTKYKRTVAWILRFLRNSTLKGEQKRQRNLGPLTVSELHDAEKTILQMVQAEAYRTELQQLQAATRIRDSYLHCPGTVPLVHHTLSDVLDRAASDFGTREGVIFVHQDIRRTWLEVRQEADRLARGFLSLGLEKGDRIGIWATNKYEWLLTQYAAAKAGLVLVNVNQAYQSRELEYCLRKVGVRTLVAGQGYRTSDYYTMLTELVPALAEGEAGVPLTVRSEKLPQLRDIVMIGGERRRGVLRFDDLLDAGKESLSGELERRQAQVSCDDPCSIMFTSGTTGLPKGATLSHHNIVNNMKQMGSRTGFDQLSVRVCAPVPLYHAFGCVAGSILAPLFGSTLVFPSEAFDAVAALQATEAEKCTHMYGTPTMFVDMVNISKQGRYDISSLHSGFIGGAPVPFHLMEAMMNEMNMTGSIVGYGLTETGPILTLSYPSDDVEHRCGTVGYPLDHTELKVVDEHGRTLPVGTAGELCMRGYNLFLGYWDDEEKTAECLTPSGWFHTGDVAVMNEDGYVKIVGRAKDMVIRGGENIYPTEVEDFLMTHPDVLEAAAFGVPDERMGEELAVWIRTREHDSLSEHDIRSFCKGRIAHHKIPCHIQFRDDFPKTVTGKIQKFAMREIMTKELGSEK</sequence>
<feature type="domain" description="AMP-binding enzyme C-terminal" evidence="10">
    <location>
        <begin position="622"/>
        <end position="697"/>
    </location>
</feature>
<evidence type="ECO:0000256" key="3">
    <source>
        <dbReference type="ARBA" id="ARBA00037247"/>
    </source>
</evidence>
<evidence type="ECO:0000313" key="11">
    <source>
        <dbReference type="EMBL" id="KAF0301300.1"/>
    </source>
</evidence>
<keyword evidence="12" id="KW-1185">Reference proteome</keyword>
<dbReference type="FunFam" id="3.30.300.30:FF:000008">
    <property type="entry name" value="2,3-dihydroxybenzoate-AMP ligase"/>
    <property type="match status" value="1"/>
</dbReference>
<dbReference type="FunFam" id="3.40.50.12780:FF:000003">
    <property type="entry name" value="Long-chain-fatty-acid--CoA ligase FadD"/>
    <property type="match status" value="1"/>
</dbReference>
<protein>
    <recommendedName>
        <fullName evidence="5">Medium-chain acyl-CoA ligase ACSF2, mitochondrial</fullName>
        <ecNumber evidence="4">6.2.1.2</ecNumber>
    </recommendedName>
</protein>
<dbReference type="SUPFAM" id="SSF56801">
    <property type="entry name" value="Acetyl-CoA synthetase-like"/>
    <property type="match status" value="1"/>
</dbReference>
<dbReference type="Proteomes" id="UP000440578">
    <property type="component" value="Unassembled WGS sequence"/>
</dbReference>